<gene>
    <name evidence="2" type="ORF">EQP59_08440</name>
</gene>
<protein>
    <submittedName>
        <fullName evidence="2">Uncharacterized protein</fullName>
    </submittedName>
</protein>
<proteinExistence type="predicted"/>
<dbReference type="RefSeq" id="WP_128501800.1">
    <property type="nucleotide sequence ID" value="NZ_CP035107.1"/>
</dbReference>
<accession>A0A3R5UWF3</accession>
<dbReference type="OrthoDB" id="1451110at2"/>
<evidence type="ECO:0000313" key="2">
    <source>
        <dbReference type="EMBL" id="QAR31366.1"/>
    </source>
</evidence>
<dbReference type="EMBL" id="CP035107">
    <property type="protein sequence ID" value="QAR31366.1"/>
    <property type="molecule type" value="Genomic_DNA"/>
</dbReference>
<name>A0A3R5UWF3_ORNRH</name>
<dbReference type="AlphaFoldDB" id="A0A3R5UWF3"/>
<evidence type="ECO:0000313" key="3">
    <source>
        <dbReference type="Proteomes" id="UP000287701"/>
    </source>
</evidence>
<evidence type="ECO:0000256" key="1">
    <source>
        <dbReference type="SAM" id="SignalP"/>
    </source>
</evidence>
<sequence length="206" mass="23718">MKKLILILSLIASTAIFAQTQTEGDPFKCPNFYFSAKHLYKKEFLDLTIKILEKDITTQSLYNNFDGAMKTLQNTLRKYDVSDEKQEQIIRKIESYQNKKVSNLNSDVDFPIISVAVVNSSGSFLKSIVINRILEEFLPEKKAKEIEEELAINAFNADNANKFLEEQFCSFHTLRVIDSKYKNMSEYILAHFNNKIGINKVISKPD</sequence>
<dbReference type="Proteomes" id="UP000287701">
    <property type="component" value="Chromosome"/>
</dbReference>
<organism evidence="2 3">
    <name type="scientific">Ornithobacterium rhinotracheale</name>
    <dbReference type="NCBI Taxonomy" id="28251"/>
    <lineage>
        <taxon>Bacteria</taxon>
        <taxon>Pseudomonadati</taxon>
        <taxon>Bacteroidota</taxon>
        <taxon>Flavobacteriia</taxon>
        <taxon>Flavobacteriales</taxon>
        <taxon>Weeksellaceae</taxon>
        <taxon>Ornithobacterium</taxon>
    </lineage>
</organism>
<keyword evidence="1" id="KW-0732">Signal</keyword>
<reference evidence="2 3" key="1">
    <citation type="submission" date="2019-01" db="EMBL/GenBank/DDBJ databases">
        <title>Whole Genome of Ornithobacterium rhinotracheale FARPER-174b.</title>
        <authorList>
            <person name="Tataje-Lavanda L.A."/>
            <person name="Montalvan A."/>
            <person name="Montesinos R."/>
            <person name="Zimic M."/>
            <person name="Fernandez-Sanchez M."/>
            <person name="Fernandez-Diaz M."/>
        </authorList>
    </citation>
    <scope>NUCLEOTIDE SEQUENCE [LARGE SCALE GENOMIC DNA]</scope>
    <source>
        <strain evidence="2 3">FARPER-174b</strain>
    </source>
</reference>
<feature type="signal peptide" evidence="1">
    <location>
        <begin position="1"/>
        <end position="18"/>
    </location>
</feature>
<feature type="chain" id="PRO_5018698691" evidence="1">
    <location>
        <begin position="19"/>
        <end position="206"/>
    </location>
</feature>